<keyword evidence="2" id="KW-1185">Reference proteome</keyword>
<organism evidence="1 2">
    <name type="scientific">Algoriphagus halophilus</name>
    <dbReference type="NCBI Taxonomy" id="226505"/>
    <lineage>
        <taxon>Bacteria</taxon>
        <taxon>Pseudomonadati</taxon>
        <taxon>Bacteroidota</taxon>
        <taxon>Cytophagia</taxon>
        <taxon>Cytophagales</taxon>
        <taxon>Cyclobacteriaceae</taxon>
        <taxon>Algoriphagus</taxon>
    </lineage>
</organism>
<dbReference type="InterPro" id="IPR025345">
    <property type="entry name" value="DUF4249"/>
</dbReference>
<dbReference type="RefSeq" id="WP_074223850.1">
    <property type="nucleotide sequence ID" value="NZ_FSRC01000001.1"/>
</dbReference>
<evidence type="ECO:0000313" key="2">
    <source>
        <dbReference type="Proteomes" id="UP000185221"/>
    </source>
</evidence>
<dbReference type="Proteomes" id="UP000185221">
    <property type="component" value="Unassembled WGS sequence"/>
</dbReference>
<proteinExistence type="predicted"/>
<dbReference type="EMBL" id="FSRC01000001">
    <property type="protein sequence ID" value="SIN72117.1"/>
    <property type="molecule type" value="Genomic_DNA"/>
</dbReference>
<sequence length="358" mass="40703">MISRKTKYVQLLVVFSPIFFLLSSCIEKLDFFDEDQEVQLVIYGLLTDNFERQIVSVSKTSAVGLAPMGVRDARVSLLTASGDKYRYNSTGSGEYILEGFAAIEGESYALEVILEDNVYISKYEKMPELLADDNISFEFNKEPFRTETPESVFTVISETTLPSSSDPIYLRWTVEETYFWPLLHFPGTGFPPPPPPPCFISDVIEPDRINLFDGSGSSSRIGNFVLGKRLVDNSFLYPFFVSVRQLSINREAYEYWEKIKIVINNQGSLFDIPPAPVIGNISNVEDQNEIVLGFFEVAKTKVTRVYTTRADVPFSLVDPCQYFPSIPENSYPSECKSCDARAQGRRWTNTPPDWWKFD</sequence>
<dbReference type="AlphaFoldDB" id="A0A1N6DN25"/>
<name>A0A1N6DN25_9BACT</name>
<dbReference type="STRING" id="226505.SAMN05444394_1166"/>
<accession>A0A1N6DN25</accession>
<evidence type="ECO:0000313" key="1">
    <source>
        <dbReference type="EMBL" id="SIN72117.1"/>
    </source>
</evidence>
<gene>
    <name evidence="1" type="ORF">SAMN05444394_1166</name>
</gene>
<dbReference type="OrthoDB" id="922982at2"/>
<dbReference type="PROSITE" id="PS51257">
    <property type="entry name" value="PROKAR_LIPOPROTEIN"/>
    <property type="match status" value="1"/>
</dbReference>
<reference evidence="2" key="1">
    <citation type="submission" date="2016-11" db="EMBL/GenBank/DDBJ databases">
        <authorList>
            <person name="Varghese N."/>
            <person name="Submissions S."/>
        </authorList>
    </citation>
    <scope>NUCLEOTIDE SEQUENCE [LARGE SCALE GENOMIC DNA]</scope>
    <source>
        <strain evidence="2">DSM 15292</strain>
    </source>
</reference>
<evidence type="ECO:0008006" key="3">
    <source>
        <dbReference type="Google" id="ProtNLM"/>
    </source>
</evidence>
<dbReference type="Pfam" id="PF14054">
    <property type="entry name" value="DUF4249"/>
    <property type="match status" value="1"/>
</dbReference>
<protein>
    <recommendedName>
        <fullName evidence="3">DUF4249 domain-containing protein</fullName>
    </recommendedName>
</protein>